<evidence type="ECO:0000313" key="1">
    <source>
        <dbReference type="EMBL" id="KAJ8362758.1"/>
    </source>
</evidence>
<dbReference type="AlphaFoldDB" id="A0A9Q1FMS1"/>
<evidence type="ECO:0008006" key="3">
    <source>
        <dbReference type="Google" id="ProtNLM"/>
    </source>
</evidence>
<feature type="non-terminal residue" evidence="1">
    <location>
        <position position="345"/>
    </location>
</feature>
<proteinExistence type="predicted"/>
<gene>
    <name evidence="1" type="ORF">SKAU_G00115890</name>
</gene>
<name>A0A9Q1FMS1_SYNKA</name>
<sequence>MGDMDWGGLPSFYRSLLQVWKVFSINRQDVEMGPWIMDEPLFFNQFLPIETLRSGSVRAGLLRAGITRVCHLRAEGRWLRAEQVAETVKYRSVRVCQKILDELTTALPASAAAHMERYESRCPELGGGPFPEVTVAAELGDWQEREELILSFRTPQMGVFSGIEKKALYIICVKVLNLRALEDIRISKWTDLLGPDSSPKGSWRVLYKVPIDKKSGDLQWRIVHGALATNRHKAHLDPTVGEGCAFCGASETVFHAFIQCARLEGVLHIVRKWCMVLGGGYSHAVFIYGPKYSIPRKREVVLLNFLLGKAKAAIWMTRHRIGGTGSVETLHVLRCLIRKRLLTEL</sequence>
<evidence type="ECO:0000313" key="2">
    <source>
        <dbReference type="Proteomes" id="UP001152622"/>
    </source>
</evidence>
<dbReference type="EMBL" id="JAINUF010000004">
    <property type="protein sequence ID" value="KAJ8362758.1"/>
    <property type="molecule type" value="Genomic_DNA"/>
</dbReference>
<dbReference type="Proteomes" id="UP001152622">
    <property type="component" value="Chromosome 4"/>
</dbReference>
<reference evidence="1" key="1">
    <citation type="journal article" date="2023" name="Science">
        <title>Genome structures resolve the early diversification of teleost fishes.</title>
        <authorList>
            <person name="Parey E."/>
            <person name="Louis A."/>
            <person name="Montfort J."/>
            <person name="Bouchez O."/>
            <person name="Roques C."/>
            <person name="Iampietro C."/>
            <person name="Lluch J."/>
            <person name="Castinel A."/>
            <person name="Donnadieu C."/>
            <person name="Desvignes T."/>
            <person name="Floi Bucao C."/>
            <person name="Jouanno E."/>
            <person name="Wen M."/>
            <person name="Mejri S."/>
            <person name="Dirks R."/>
            <person name="Jansen H."/>
            <person name="Henkel C."/>
            <person name="Chen W.J."/>
            <person name="Zahm M."/>
            <person name="Cabau C."/>
            <person name="Klopp C."/>
            <person name="Thompson A.W."/>
            <person name="Robinson-Rechavi M."/>
            <person name="Braasch I."/>
            <person name="Lecointre G."/>
            <person name="Bobe J."/>
            <person name="Postlethwait J.H."/>
            <person name="Berthelot C."/>
            <person name="Roest Crollius H."/>
            <person name="Guiguen Y."/>
        </authorList>
    </citation>
    <scope>NUCLEOTIDE SEQUENCE</scope>
    <source>
        <strain evidence="1">WJC10195</strain>
    </source>
</reference>
<organism evidence="1 2">
    <name type="scientific">Synaphobranchus kaupii</name>
    <name type="common">Kaup's arrowtooth eel</name>
    <dbReference type="NCBI Taxonomy" id="118154"/>
    <lineage>
        <taxon>Eukaryota</taxon>
        <taxon>Metazoa</taxon>
        <taxon>Chordata</taxon>
        <taxon>Craniata</taxon>
        <taxon>Vertebrata</taxon>
        <taxon>Euteleostomi</taxon>
        <taxon>Actinopterygii</taxon>
        <taxon>Neopterygii</taxon>
        <taxon>Teleostei</taxon>
        <taxon>Anguilliformes</taxon>
        <taxon>Synaphobranchidae</taxon>
        <taxon>Synaphobranchus</taxon>
    </lineage>
</organism>
<protein>
    <recommendedName>
        <fullName evidence="3">Reverse transcriptase zinc-binding domain-containing protein</fullName>
    </recommendedName>
</protein>
<comment type="caution">
    <text evidence="1">The sequence shown here is derived from an EMBL/GenBank/DDBJ whole genome shotgun (WGS) entry which is preliminary data.</text>
</comment>
<keyword evidence="2" id="KW-1185">Reference proteome</keyword>
<accession>A0A9Q1FMS1</accession>
<dbReference type="OrthoDB" id="416119at2759"/>